<dbReference type="PRINTS" id="PR00032">
    <property type="entry name" value="HTHARAC"/>
</dbReference>
<dbReference type="SUPFAM" id="SSF51215">
    <property type="entry name" value="Regulatory protein AraC"/>
    <property type="match status" value="1"/>
</dbReference>
<feature type="domain" description="HTH araC/xylS-type" evidence="5">
    <location>
        <begin position="174"/>
        <end position="271"/>
    </location>
</feature>
<dbReference type="GO" id="GO:0043565">
    <property type="term" value="F:sequence-specific DNA binding"/>
    <property type="evidence" value="ECO:0007669"/>
    <property type="project" value="InterPro"/>
</dbReference>
<gene>
    <name evidence="6" type="ORF">RUN39_v1_700011</name>
</gene>
<dbReference type="InterPro" id="IPR003313">
    <property type="entry name" value="AraC-bd"/>
</dbReference>
<dbReference type="GO" id="GO:0003700">
    <property type="term" value="F:DNA-binding transcription factor activity"/>
    <property type="evidence" value="ECO:0007669"/>
    <property type="project" value="InterPro"/>
</dbReference>
<dbReference type="InterPro" id="IPR037923">
    <property type="entry name" value="HTH-like"/>
</dbReference>
<evidence type="ECO:0000256" key="2">
    <source>
        <dbReference type="ARBA" id="ARBA00023125"/>
    </source>
</evidence>
<accession>A0A0S4TVP3</accession>
<dbReference type="InterPro" id="IPR020449">
    <property type="entry name" value="Tscrpt_reg_AraC-type_HTH"/>
</dbReference>
<evidence type="ECO:0000259" key="5">
    <source>
        <dbReference type="PROSITE" id="PS01124"/>
    </source>
</evidence>
<evidence type="ECO:0000256" key="4">
    <source>
        <dbReference type="ARBA" id="ARBA00023163"/>
    </source>
</evidence>
<dbReference type="EMBL" id="LN899819">
    <property type="protein sequence ID" value="CUV14119.1"/>
    <property type="molecule type" value="Genomic_DNA"/>
</dbReference>
<evidence type="ECO:0000256" key="3">
    <source>
        <dbReference type="ARBA" id="ARBA00023159"/>
    </source>
</evidence>
<dbReference type="InterPro" id="IPR018060">
    <property type="entry name" value="HTH_AraC"/>
</dbReference>
<evidence type="ECO:0000313" key="6">
    <source>
        <dbReference type="EMBL" id="CUV14119.1"/>
    </source>
</evidence>
<dbReference type="InterPro" id="IPR009057">
    <property type="entry name" value="Homeodomain-like_sf"/>
</dbReference>
<dbReference type="SMART" id="SM00342">
    <property type="entry name" value="HTH_ARAC"/>
    <property type="match status" value="1"/>
</dbReference>
<keyword evidence="2" id="KW-0238">DNA-binding</keyword>
<protein>
    <submittedName>
        <fullName evidence="6">Putative transcription regulator protein, AraC type</fullName>
    </submittedName>
</protein>
<organism evidence="6">
    <name type="scientific">Ralstonia solanacearum</name>
    <name type="common">Pseudomonas solanacearum</name>
    <dbReference type="NCBI Taxonomy" id="305"/>
    <lineage>
        <taxon>Bacteria</taxon>
        <taxon>Pseudomonadati</taxon>
        <taxon>Pseudomonadota</taxon>
        <taxon>Betaproteobacteria</taxon>
        <taxon>Burkholderiales</taxon>
        <taxon>Burkholderiaceae</taxon>
        <taxon>Ralstonia</taxon>
        <taxon>Ralstonia solanacearum species complex</taxon>
    </lineage>
</organism>
<dbReference type="InterPro" id="IPR050204">
    <property type="entry name" value="AraC_XylS_family_regulators"/>
</dbReference>
<dbReference type="PATRIC" id="fig|305.106.peg.2979"/>
<sequence length="271" mass="29806">MADSVQYQQVADVPGLVLSAGRFSQFSFERHFHLDFHVGLVTAGVQRQSFKGKTVLLGPGCISLMPPGEIHDGVAQGDGAYTLKTFRLSQALLADLAQDISGTDHEPELVATLLEDPALAGHLLRLHDAMQHSGGASTLQVQSEWLALLAFLLRQSRAIVPEHTNGALSPAQWQRVRDYCFAHAGDKITLDDLASLCALGRFQFLKQFKQTVGMTPHAWLVRLRLERACSLLSNRSKAIAEVAQEVGFYDQSHFNRAFRQAFGVAPSHYQS</sequence>
<dbReference type="PANTHER" id="PTHR46796:SF11">
    <property type="entry name" value="TRANSCRIPTIONAL REGULATOR-RELATED"/>
    <property type="match status" value="1"/>
</dbReference>
<dbReference type="SUPFAM" id="SSF46689">
    <property type="entry name" value="Homeodomain-like"/>
    <property type="match status" value="2"/>
</dbReference>
<evidence type="ECO:0000256" key="1">
    <source>
        <dbReference type="ARBA" id="ARBA00023015"/>
    </source>
</evidence>
<keyword evidence="3" id="KW-0010">Activator</keyword>
<dbReference type="InterPro" id="IPR018062">
    <property type="entry name" value="HTH_AraC-typ_CS"/>
</dbReference>
<dbReference type="Gene3D" id="1.10.10.60">
    <property type="entry name" value="Homeodomain-like"/>
    <property type="match status" value="2"/>
</dbReference>
<dbReference type="PROSITE" id="PS00041">
    <property type="entry name" value="HTH_ARAC_FAMILY_1"/>
    <property type="match status" value="1"/>
</dbReference>
<proteinExistence type="predicted"/>
<dbReference type="Pfam" id="PF02311">
    <property type="entry name" value="AraC_binding"/>
    <property type="match status" value="1"/>
</dbReference>
<reference evidence="6" key="1">
    <citation type="submission" date="2015-10" db="EMBL/GenBank/DDBJ databases">
        <authorList>
            <person name="Gilbert D.G."/>
        </authorList>
    </citation>
    <scope>NUCLEOTIDE SEQUENCE</scope>
    <source>
        <strain evidence="6">Phyl III-seqv23</strain>
    </source>
</reference>
<dbReference type="PANTHER" id="PTHR46796">
    <property type="entry name" value="HTH-TYPE TRANSCRIPTIONAL ACTIVATOR RHAS-RELATED"/>
    <property type="match status" value="1"/>
</dbReference>
<dbReference type="PROSITE" id="PS01124">
    <property type="entry name" value="HTH_ARAC_FAMILY_2"/>
    <property type="match status" value="1"/>
</dbReference>
<keyword evidence="1" id="KW-0805">Transcription regulation</keyword>
<name>A0A0S4TVP3_RALSL</name>
<keyword evidence="4" id="KW-0804">Transcription</keyword>
<dbReference type="Pfam" id="PF12833">
    <property type="entry name" value="HTH_18"/>
    <property type="match status" value="1"/>
</dbReference>
<dbReference type="AlphaFoldDB" id="A0A0S4TVP3"/>